<reference evidence="2" key="1">
    <citation type="journal article" date="2020" name="Nature">
        <title>Giant virus diversity and host interactions through global metagenomics.</title>
        <authorList>
            <person name="Schulz F."/>
            <person name="Roux S."/>
            <person name="Paez-Espino D."/>
            <person name="Jungbluth S."/>
            <person name="Walsh D.A."/>
            <person name="Denef V.J."/>
            <person name="McMahon K.D."/>
            <person name="Konstantinidis K.T."/>
            <person name="Eloe-Fadrosh E.A."/>
            <person name="Kyrpides N.C."/>
            <person name="Woyke T."/>
        </authorList>
    </citation>
    <scope>NUCLEOTIDE SEQUENCE</scope>
    <source>
        <strain evidence="2">GVMAG-M-3300023174-176</strain>
    </source>
</reference>
<feature type="compositionally biased region" description="Polar residues" evidence="1">
    <location>
        <begin position="1"/>
        <end position="17"/>
    </location>
</feature>
<feature type="region of interest" description="Disordered" evidence="1">
    <location>
        <begin position="1"/>
        <end position="24"/>
    </location>
</feature>
<evidence type="ECO:0000256" key="1">
    <source>
        <dbReference type="SAM" id="MobiDB-lite"/>
    </source>
</evidence>
<accession>A0A6C0DGS7</accession>
<dbReference type="AlphaFoldDB" id="A0A6C0DGS7"/>
<protein>
    <submittedName>
        <fullName evidence="2">Uncharacterized protein</fullName>
    </submittedName>
</protein>
<name>A0A6C0DGS7_9ZZZZ</name>
<dbReference type="EMBL" id="MN739613">
    <property type="protein sequence ID" value="QHT15500.1"/>
    <property type="molecule type" value="Genomic_DNA"/>
</dbReference>
<proteinExistence type="predicted"/>
<organism evidence="2">
    <name type="scientific">viral metagenome</name>
    <dbReference type="NCBI Taxonomy" id="1070528"/>
    <lineage>
        <taxon>unclassified sequences</taxon>
        <taxon>metagenomes</taxon>
        <taxon>organismal metagenomes</taxon>
    </lineage>
</organism>
<evidence type="ECO:0000313" key="2">
    <source>
        <dbReference type="EMBL" id="QHT15500.1"/>
    </source>
</evidence>
<sequence>MSSNNIGGEGTWSQPPRSSGAAYTDAQNTHYGYFNSKGQILLGPNAVQPYVAAAGTYIDASSVSTQYVSPASIQSFPLRPGSNQSQLTANNQAKTIFNSLNAQSEQVAAGRRRAQLPIFQSDQDRIRYIQAQYSQAIPGTTNAPTYSVNTLFPGFGSN</sequence>